<evidence type="ECO:0000256" key="3">
    <source>
        <dbReference type="ARBA" id="ARBA00022692"/>
    </source>
</evidence>
<gene>
    <name evidence="8" type="ORF">SA2016_2463</name>
</gene>
<comment type="similarity">
    <text evidence="2">Belongs to the GtrA family.</text>
</comment>
<protein>
    <submittedName>
        <fullName evidence="8">Polysaccharide synthesis protein GtrA</fullName>
    </submittedName>
</protein>
<dbReference type="KEGG" id="satk:SA2016_2463"/>
<feature type="transmembrane region" description="Helical" evidence="6">
    <location>
        <begin position="47"/>
        <end position="66"/>
    </location>
</feature>
<feature type="transmembrane region" description="Helical" evidence="6">
    <location>
        <begin position="113"/>
        <end position="134"/>
    </location>
</feature>
<feature type="domain" description="GtrA/DPMS transmembrane" evidence="7">
    <location>
        <begin position="49"/>
        <end position="167"/>
    </location>
</feature>
<keyword evidence="9" id="KW-1185">Reference proteome</keyword>
<dbReference type="InterPro" id="IPR007267">
    <property type="entry name" value="GtrA_DPMS_TM"/>
</dbReference>
<keyword evidence="3 6" id="KW-0812">Transmembrane</keyword>
<proteinExistence type="inferred from homology"/>
<reference evidence="8 9" key="1">
    <citation type="submission" date="2016-02" db="EMBL/GenBank/DDBJ databases">
        <title>Complete genome of Sinomonas atrocyanea KCTC 3377.</title>
        <authorList>
            <person name="Kim K.M."/>
        </authorList>
    </citation>
    <scope>NUCLEOTIDE SEQUENCE [LARGE SCALE GENOMIC DNA]</scope>
    <source>
        <strain evidence="8 9">KCTC 3377</strain>
    </source>
</reference>
<keyword evidence="4 6" id="KW-1133">Transmembrane helix</keyword>
<feature type="transmembrane region" description="Helical" evidence="6">
    <location>
        <begin position="72"/>
        <end position="92"/>
    </location>
</feature>
<dbReference type="GO" id="GO:0005886">
    <property type="term" value="C:plasma membrane"/>
    <property type="evidence" value="ECO:0007669"/>
    <property type="project" value="TreeGrafter"/>
</dbReference>
<accession>A0A127A665</accession>
<feature type="transmembrane region" description="Helical" evidence="6">
    <location>
        <begin position="140"/>
        <end position="161"/>
    </location>
</feature>
<dbReference type="OrthoDB" id="3733399at2"/>
<evidence type="ECO:0000313" key="8">
    <source>
        <dbReference type="EMBL" id="AMM33132.1"/>
    </source>
</evidence>
<comment type="subcellular location">
    <subcellularLocation>
        <location evidence="1">Membrane</location>
        <topology evidence="1">Multi-pass membrane protein</topology>
    </subcellularLocation>
</comment>
<evidence type="ECO:0000256" key="2">
    <source>
        <dbReference type="ARBA" id="ARBA00009399"/>
    </source>
</evidence>
<dbReference type="GO" id="GO:0000271">
    <property type="term" value="P:polysaccharide biosynthetic process"/>
    <property type="evidence" value="ECO:0007669"/>
    <property type="project" value="InterPro"/>
</dbReference>
<sequence>MENPQTPPEATADRSADPAPRLRGALGVLLSARRLRKSWRVPVVRQLTRFTGVGVVCTVSSLALYALCRPWLGAQTANAVALIITSVMNTSLNRRFTFRVRGTAKLAQDHLNGLVALAVALVLTAGSLAGLHWVQPSASVAAELWTTTIAGWVATAVRFSLLRHWIFRRARNA</sequence>
<keyword evidence="5 6" id="KW-0472">Membrane</keyword>
<evidence type="ECO:0000256" key="5">
    <source>
        <dbReference type="ARBA" id="ARBA00023136"/>
    </source>
</evidence>
<dbReference type="Proteomes" id="UP000070134">
    <property type="component" value="Chromosome"/>
</dbReference>
<dbReference type="STRING" id="37927.SA2016_2463"/>
<evidence type="ECO:0000259" key="7">
    <source>
        <dbReference type="Pfam" id="PF04138"/>
    </source>
</evidence>
<dbReference type="RefSeq" id="WP_084249486.1">
    <property type="nucleotide sequence ID" value="NZ_BJMO01000015.1"/>
</dbReference>
<evidence type="ECO:0000313" key="9">
    <source>
        <dbReference type="Proteomes" id="UP000070134"/>
    </source>
</evidence>
<name>A0A127A665_9MICC</name>
<dbReference type="PANTHER" id="PTHR38459:SF1">
    <property type="entry name" value="PROPHAGE BACTOPRENOL-LINKED GLUCOSE TRANSLOCASE HOMOLOG"/>
    <property type="match status" value="1"/>
</dbReference>
<evidence type="ECO:0000256" key="1">
    <source>
        <dbReference type="ARBA" id="ARBA00004141"/>
    </source>
</evidence>
<organism evidence="8 9">
    <name type="scientific">Sinomonas atrocyanea</name>
    <dbReference type="NCBI Taxonomy" id="37927"/>
    <lineage>
        <taxon>Bacteria</taxon>
        <taxon>Bacillati</taxon>
        <taxon>Actinomycetota</taxon>
        <taxon>Actinomycetes</taxon>
        <taxon>Micrococcales</taxon>
        <taxon>Micrococcaceae</taxon>
        <taxon>Sinomonas</taxon>
    </lineage>
</organism>
<dbReference type="AlphaFoldDB" id="A0A127A665"/>
<dbReference type="PANTHER" id="PTHR38459">
    <property type="entry name" value="PROPHAGE BACTOPRENOL-LINKED GLUCOSE TRANSLOCASE HOMOLOG"/>
    <property type="match status" value="1"/>
</dbReference>
<dbReference type="InterPro" id="IPR051401">
    <property type="entry name" value="GtrA_CellWall_Glycosyl"/>
</dbReference>
<evidence type="ECO:0000256" key="6">
    <source>
        <dbReference type="SAM" id="Phobius"/>
    </source>
</evidence>
<dbReference type="EMBL" id="CP014518">
    <property type="protein sequence ID" value="AMM33132.1"/>
    <property type="molecule type" value="Genomic_DNA"/>
</dbReference>
<evidence type="ECO:0000256" key="4">
    <source>
        <dbReference type="ARBA" id="ARBA00022989"/>
    </source>
</evidence>
<dbReference type="Pfam" id="PF04138">
    <property type="entry name" value="GtrA_DPMS_TM"/>
    <property type="match status" value="1"/>
</dbReference>